<reference evidence="1 2" key="1">
    <citation type="journal article" date="2015" name="Nature">
        <title>rRNA introns, odd ribosomes, and small enigmatic genomes across a large radiation of phyla.</title>
        <authorList>
            <person name="Brown C.T."/>
            <person name="Hug L.A."/>
            <person name="Thomas B.C."/>
            <person name="Sharon I."/>
            <person name="Castelle C.J."/>
            <person name="Singh A."/>
            <person name="Wilkins M.J."/>
            <person name="Williams K.H."/>
            <person name="Banfield J.F."/>
        </authorList>
    </citation>
    <scope>NUCLEOTIDE SEQUENCE [LARGE SCALE GENOMIC DNA]</scope>
</reference>
<dbReference type="SFLD" id="SFLDS00003">
    <property type="entry name" value="Haloacid_Dehalogenase"/>
    <property type="match status" value="1"/>
</dbReference>
<dbReference type="GO" id="GO:0016787">
    <property type="term" value="F:hydrolase activity"/>
    <property type="evidence" value="ECO:0007669"/>
    <property type="project" value="UniProtKB-KW"/>
</dbReference>
<dbReference type="Gene3D" id="3.40.50.1000">
    <property type="entry name" value="HAD superfamily/HAD-like"/>
    <property type="match status" value="1"/>
</dbReference>
<proteinExistence type="predicted"/>
<dbReference type="Proteomes" id="UP000033998">
    <property type="component" value="Unassembled WGS sequence"/>
</dbReference>
<dbReference type="Pfam" id="PF13419">
    <property type="entry name" value="HAD_2"/>
    <property type="match status" value="1"/>
</dbReference>
<dbReference type="SUPFAM" id="SSF56784">
    <property type="entry name" value="HAD-like"/>
    <property type="match status" value="1"/>
</dbReference>
<keyword evidence="1" id="KW-0378">Hydrolase</keyword>
<name>A0A837HRE0_9BACT</name>
<protein>
    <submittedName>
        <fullName evidence="1">HAD-superfamily hydrolase, subfamily IA, variant 3</fullName>
    </submittedName>
</protein>
<dbReference type="SFLD" id="SFLDG01129">
    <property type="entry name" value="C1.5:_HAD__Beta-PGM__Phosphata"/>
    <property type="match status" value="1"/>
</dbReference>
<dbReference type="InterPro" id="IPR023214">
    <property type="entry name" value="HAD_sf"/>
</dbReference>
<comment type="caution">
    <text evidence="1">The sequence shown here is derived from an EMBL/GenBank/DDBJ whole genome shotgun (WGS) entry which is preliminary data.</text>
</comment>
<dbReference type="PRINTS" id="PR00413">
    <property type="entry name" value="HADHALOGNASE"/>
</dbReference>
<evidence type="ECO:0000313" key="1">
    <source>
        <dbReference type="EMBL" id="KKR00360.1"/>
    </source>
</evidence>
<organism evidence="1 2">
    <name type="scientific">Candidatus Nomurabacteria bacterium GW2011_GWD2_39_12</name>
    <dbReference type="NCBI Taxonomy" id="1618759"/>
    <lineage>
        <taxon>Bacteria</taxon>
        <taxon>Candidatus Nomuraibacteriota</taxon>
    </lineage>
</organism>
<accession>A0A837HRE0</accession>
<gene>
    <name evidence="1" type="ORF">UT27_C0018G0005</name>
</gene>
<dbReference type="PANTHER" id="PTHR43611">
    <property type="entry name" value="ALPHA-D-GLUCOSE 1-PHOSPHATE PHOSPHATASE"/>
    <property type="match status" value="1"/>
</dbReference>
<dbReference type="InterPro" id="IPR006439">
    <property type="entry name" value="HAD-SF_hydro_IA"/>
</dbReference>
<dbReference type="NCBIfam" id="TIGR01509">
    <property type="entry name" value="HAD-SF-IA-v3"/>
    <property type="match status" value="1"/>
</dbReference>
<sequence length="197" mass="23341">MIKVVIFDADGLLTNQERFSVALEKDYGITIEKTLPFFNGPFQDCLVGKCDLKETISPYLTLWGWNKGLDAFMEYWFEREHKINSELVEYIQGLRHKGILCFLATNNERYRFEYMLNKMGFKNSFDKTYSSAHLGHKKPNQEFFLKIFEDLKNIQKEEILFWDDTAGHIQGAKDFGIQTELYTSFEDFKEKMKQYMP</sequence>
<dbReference type="EMBL" id="LBWE01000018">
    <property type="protein sequence ID" value="KKR00360.1"/>
    <property type="molecule type" value="Genomic_DNA"/>
</dbReference>
<dbReference type="InterPro" id="IPR036412">
    <property type="entry name" value="HAD-like_sf"/>
</dbReference>
<dbReference type="PANTHER" id="PTHR43611:SF3">
    <property type="entry name" value="FLAVIN MONONUCLEOTIDE HYDROLASE 1, CHLOROPLATIC"/>
    <property type="match status" value="1"/>
</dbReference>
<dbReference type="AlphaFoldDB" id="A0A837HRE0"/>
<evidence type="ECO:0000313" key="2">
    <source>
        <dbReference type="Proteomes" id="UP000033998"/>
    </source>
</evidence>
<dbReference type="InterPro" id="IPR041492">
    <property type="entry name" value="HAD_2"/>
</dbReference>